<dbReference type="InterPro" id="IPR005801">
    <property type="entry name" value="ADC_synthase"/>
</dbReference>
<protein>
    <submittedName>
        <fullName evidence="3">Para-aminobenzoate synthase component I</fullName>
    </submittedName>
</protein>
<dbReference type="SUPFAM" id="SSF56322">
    <property type="entry name" value="ADC synthase"/>
    <property type="match status" value="1"/>
</dbReference>
<reference evidence="3 4" key="1">
    <citation type="submission" date="2013-03" db="EMBL/GenBank/DDBJ databases">
        <title>Assembly of a new bacterial strain Brevibacillus borstelensis AK1.</title>
        <authorList>
            <person name="Rajan I."/>
            <person name="PoliReddy D."/>
            <person name="Sugumar T."/>
            <person name="Rathinam K."/>
            <person name="Alqarawi S."/>
            <person name="Khalil A.B."/>
            <person name="Sivakumar N."/>
        </authorList>
    </citation>
    <scope>NUCLEOTIDE SEQUENCE [LARGE SCALE GENOMIC DNA]</scope>
    <source>
        <strain evidence="3 4">AK1</strain>
    </source>
</reference>
<dbReference type="EMBL" id="APBN01000010">
    <property type="protein sequence ID" value="EMT51145.1"/>
    <property type="molecule type" value="Genomic_DNA"/>
</dbReference>
<dbReference type="PANTHER" id="PTHR11236:SF41">
    <property type="entry name" value="AMINODEOXYCHORISMATE SYNTHASE COMPONENT 1"/>
    <property type="match status" value="1"/>
</dbReference>
<dbReference type="GO" id="GO:0000162">
    <property type="term" value="P:L-tryptophan biosynthetic process"/>
    <property type="evidence" value="ECO:0007669"/>
    <property type="project" value="TreeGrafter"/>
</dbReference>
<dbReference type="PATRIC" id="fig|1300222.3.peg.4106"/>
<proteinExistence type="predicted"/>
<dbReference type="InterPro" id="IPR015890">
    <property type="entry name" value="Chorismate_C"/>
</dbReference>
<feature type="domain" description="Chorismate-utilising enzyme C-terminal" evidence="1">
    <location>
        <begin position="231"/>
        <end position="484"/>
    </location>
</feature>
<feature type="domain" description="Anthranilate synthase component I N-terminal" evidence="2">
    <location>
        <begin position="29"/>
        <end position="167"/>
    </location>
</feature>
<name>M8E6T3_9BACL</name>
<dbReference type="RefSeq" id="WP_003390335.1">
    <property type="nucleotide sequence ID" value="NZ_APBN01000010.1"/>
</dbReference>
<evidence type="ECO:0000313" key="4">
    <source>
        <dbReference type="Proteomes" id="UP000012081"/>
    </source>
</evidence>
<dbReference type="Pfam" id="PF00425">
    <property type="entry name" value="Chorismate_bind"/>
    <property type="match status" value="1"/>
</dbReference>
<evidence type="ECO:0000259" key="2">
    <source>
        <dbReference type="Pfam" id="PF04715"/>
    </source>
</evidence>
<dbReference type="AlphaFoldDB" id="M8E6T3"/>
<evidence type="ECO:0000313" key="3">
    <source>
        <dbReference type="EMBL" id="EMT51145.1"/>
    </source>
</evidence>
<comment type="caution">
    <text evidence="3">The sequence shown here is derived from an EMBL/GenBank/DDBJ whole genome shotgun (WGS) entry which is preliminary data.</text>
</comment>
<dbReference type="InterPro" id="IPR006805">
    <property type="entry name" value="Anth_synth_I_N"/>
</dbReference>
<dbReference type="STRING" id="1300222.I532_19552"/>
<keyword evidence="4" id="KW-1185">Reference proteome</keyword>
<accession>M8E6T3</accession>
<evidence type="ECO:0000259" key="1">
    <source>
        <dbReference type="Pfam" id="PF00425"/>
    </source>
</evidence>
<gene>
    <name evidence="3" type="ORF">I532_19552</name>
</gene>
<sequence>MIVPSFSDLTHYAASYPYVPLAKRVAWPDSLDPWDLLQALQPSLEGAVLLESGRAGRYTYLACQPIATVSSRNNYTVVAYADERTEALEGENPLDALRRFLARYRTPAIPDFPDFYGGAVGYLSYEMNRFFEPGLPQIALDDLQLPDLYVMIMQDVFVFDHATRECFCLTHLPSGSLTEDSYHAARIRLERLAEELDRVALAEKGEDGSDWDALRKRPLESKEPVQVSFAQEQFEEAVRRVQSYISAGDVFQVNLSVRQSKPMQVSAPEVYDVLRKLNPSPYMGYLHFPEFQLVSASPELLIKAKGGKVSTRPIAGTRPRGKNEAEDNALVQELVENEKERAEHVMLVDLERNDLGRVSRYGSVHVSEFMVVEKYSHVMHIVSHVEGELAEDKDAFDAVAAAFPGGTITGAPKVRTMEIIEELEPVKRGVYTGSIGWFGFHGDVETNIAIRTMVVKDGMAHVQAGAGIVIDSKPQAEYLESLKKAEALWKALELSENRKKSREEKSV</sequence>
<dbReference type="Gene3D" id="3.60.120.10">
    <property type="entry name" value="Anthranilate synthase"/>
    <property type="match status" value="1"/>
</dbReference>
<dbReference type="InterPro" id="IPR019999">
    <property type="entry name" value="Anth_synth_I-like"/>
</dbReference>
<dbReference type="PRINTS" id="PR00095">
    <property type="entry name" value="ANTSNTHASEI"/>
</dbReference>
<dbReference type="PANTHER" id="PTHR11236">
    <property type="entry name" value="AMINOBENZOATE/ANTHRANILATE SYNTHASE"/>
    <property type="match status" value="1"/>
</dbReference>
<dbReference type="Proteomes" id="UP000012081">
    <property type="component" value="Unassembled WGS sequence"/>
</dbReference>
<dbReference type="Pfam" id="PF04715">
    <property type="entry name" value="Anth_synt_I_N"/>
    <property type="match status" value="1"/>
</dbReference>
<organism evidence="3 4">
    <name type="scientific">Brevibacillus borstelensis AK1</name>
    <dbReference type="NCBI Taxonomy" id="1300222"/>
    <lineage>
        <taxon>Bacteria</taxon>
        <taxon>Bacillati</taxon>
        <taxon>Bacillota</taxon>
        <taxon>Bacilli</taxon>
        <taxon>Bacillales</taxon>
        <taxon>Paenibacillaceae</taxon>
        <taxon>Brevibacillus</taxon>
    </lineage>
</organism>